<dbReference type="PRINTS" id="PR00862">
    <property type="entry name" value="PROLIGOPTASE"/>
</dbReference>
<evidence type="ECO:0000313" key="10">
    <source>
        <dbReference type="Proteomes" id="UP001054846"/>
    </source>
</evidence>
<evidence type="ECO:0000259" key="7">
    <source>
        <dbReference type="Pfam" id="PF00326"/>
    </source>
</evidence>
<proteinExistence type="inferred from homology"/>
<feature type="domain" description="Peptidase S9A N-terminal" evidence="8">
    <location>
        <begin position="7"/>
        <end position="407"/>
    </location>
</feature>
<evidence type="ECO:0000256" key="4">
    <source>
        <dbReference type="ARBA" id="ARBA00022670"/>
    </source>
</evidence>
<evidence type="ECO:0000256" key="1">
    <source>
        <dbReference type="ARBA" id="ARBA00001070"/>
    </source>
</evidence>
<sequence>MKFDNYPPTRRDDQVDDYHGTPVADPYRWLENIESAETKAWVEAQNRVTFGFLEAIPEREAIRERLTDIWNYERYGTPFREGGRYFLFKNTGLQNQSVLYTAPNLEGELQVLLDPNVLSADGTVALSGLAVSDDGKYLAYGTAASGSDWQQWRVLDIESGEDLPDTVQWIKFSGASWLKDGKGFFYSRYDEPNAAGQFKDVNYFQKLYFHRLGTPQDQDVLVYERKDQKEWGFGGEVSEDGRYLVIRVSQGTDPKNRIFYKDLTDPAAAVVELLPEADAAYEFIDNDGPLFWFTTDKDAPRGRVVAIDITQPLHLNELVPESEDTLQGVSILDHKFFAIYLKDARTQVRIYDLQGQYVGEVELPGIGSAGGFGGKRTDSETFYAFTSFTTPTTIYRYDLPTAKSTVLFQPQVDFDPGEYTTEQVFFHSKDATRVPMFITYKKGTPRNARHPTYLYGYGGFNVSLTPTFSPANLLWLEMGGLYAVANLRGGGEYGEDWHQAGTKLNKQNVFDDFIAAAEYLIAHKYTASEKLAIGGGSNGGLLVGAAMTQRPELFAAALPAVGVMDMLRFTKFTIGWAWVSDYGSAEEREQFQALYAYSPLHNLKAGRRYPATLVTTAQSDDRVVPAHSYKFTAALQAAQAGEGPVLIRIETKAGHGAGKPTAKLIEEAADRWAFLVANLRMQLKF</sequence>
<comment type="similarity">
    <text evidence="2">Belongs to the peptidase S9A family.</text>
</comment>
<organism evidence="9 10">
    <name type="scientific">Gloeobacter morelensis MG652769</name>
    <dbReference type="NCBI Taxonomy" id="2781736"/>
    <lineage>
        <taxon>Bacteria</taxon>
        <taxon>Bacillati</taxon>
        <taxon>Cyanobacteriota</taxon>
        <taxon>Cyanophyceae</taxon>
        <taxon>Gloeobacterales</taxon>
        <taxon>Gloeobacteraceae</taxon>
        <taxon>Gloeobacter</taxon>
        <taxon>Gloeobacter morelensis</taxon>
    </lineage>
</organism>
<dbReference type="InterPro" id="IPR002471">
    <property type="entry name" value="Pept_S9_AS"/>
</dbReference>
<evidence type="ECO:0000313" key="9">
    <source>
        <dbReference type="EMBL" id="UFP93248.1"/>
    </source>
</evidence>
<gene>
    <name evidence="9" type="ORF">ISF26_15750</name>
</gene>
<dbReference type="Gene3D" id="2.130.10.120">
    <property type="entry name" value="Prolyl oligopeptidase, N-terminal domain"/>
    <property type="match status" value="1"/>
</dbReference>
<dbReference type="RefSeq" id="WP_230840251.1">
    <property type="nucleotide sequence ID" value="NZ_CP063845.1"/>
</dbReference>
<dbReference type="InterPro" id="IPR002470">
    <property type="entry name" value="Peptidase_S9A"/>
</dbReference>
<dbReference type="Proteomes" id="UP001054846">
    <property type="component" value="Chromosome"/>
</dbReference>
<keyword evidence="4" id="KW-0645">Protease</keyword>
<reference evidence="9 10" key="1">
    <citation type="journal article" date="2021" name="Genome Biol. Evol.">
        <title>Complete Genome Sequencing of a Novel Gloeobacter Species from a Waterfall Cave in Mexico.</title>
        <authorList>
            <person name="Saw J.H."/>
            <person name="Cardona T."/>
            <person name="Montejano G."/>
        </authorList>
    </citation>
    <scope>NUCLEOTIDE SEQUENCE [LARGE SCALE GENOMIC DNA]</scope>
    <source>
        <strain evidence="9">MG652769</strain>
    </source>
</reference>
<keyword evidence="6" id="KW-0720">Serine protease</keyword>
<dbReference type="SUPFAM" id="SSF53474">
    <property type="entry name" value="alpha/beta-Hydrolases"/>
    <property type="match status" value="1"/>
</dbReference>
<keyword evidence="5" id="KW-0378">Hydrolase</keyword>
<dbReference type="PANTHER" id="PTHR42881:SF2">
    <property type="entry name" value="PROLYL ENDOPEPTIDASE"/>
    <property type="match status" value="1"/>
</dbReference>
<dbReference type="PANTHER" id="PTHR42881">
    <property type="entry name" value="PROLYL ENDOPEPTIDASE"/>
    <property type="match status" value="1"/>
</dbReference>
<feature type="domain" description="Peptidase S9 prolyl oligopeptidase catalytic" evidence="7">
    <location>
        <begin position="467"/>
        <end position="680"/>
    </location>
</feature>
<accession>A0ABY3PI10</accession>
<evidence type="ECO:0000256" key="6">
    <source>
        <dbReference type="ARBA" id="ARBA00022825"/>
    </source>
</evidence>
<name>A0ABY3PI10_9CYAN</name>
<dbReference type="Pfam" id="PF00326">
    <property type="entry name" value="Peptidase_S9"/>
    <property type="match status" value="1"/>
</dbReference>
<dbReference type="EC" id="3.4.21.26" evidence="3"/>
<dbReference type="EMBL" id="CP063845">
    <property type="protein sequence ID" value="UFP93248.1"/>
    <property type="molecule type" value="Genomic_DNA"/>
</dbReference>
<dbReference type="InterPro" id="IPR051167">
    <property type="entry name" value="Prolyl_oligopep/macrocyclase"/>
</dbReference>
<evidence type="ECO:0000259" key="8">
    <source>
        <dbReference type="Pfam" id="PF02897"/>
    </source>
</evidence>
<dbReference type="InterPro" id="IPR001375">
    <property type="entry name" value="Peptidase_S9_cat"/>
</dbReference>
<dbReference type="PROSITE" id="PS00708">
    <property type="entry name" value="PRO_ENDOPEP_SER"/>
    <property type="match status" value="1"/>
</dbReference>
<dbReference type="InterPro" id="IPR029058">
    <property type="entry name" value="AB_hydrolase_fold"/>
</dbReference>
<evidence type="ECO:0000256" key="2">
    <source>
        <dbReference type="ARBA" id="ARBA00005228"/>
    </source>
</evidence>
<dbReference type="Pfam" id="PF02897">
    <property type="entry name" value="Peptidase_S9_N"/>
    <property type="match status" value="1"/>
</dbReference>
<evidence type="ECO:0000256" key="3">
    <source>
        <dbReference type="ARBA" id="ARBA00011897"/>
    </source>
</evidence>
<dbReference type="Gene3D" id="3.40.50.1820">
    <property type="entry name" value="alpha/beta hydrolase"/>
    <property type="match status" value="1"/>
</dbReference>
<evidence type="ECO:0000256" key="5">
    <source>
        <dbReference type="ARBA" id="ARBA00022801"/>
    </source>
</evidence>
<protein>
    <recommendedName>
        <fullName evidence="3">prolyl oligopeptidase</fullName>
        <ecNumber evidence="3">3.4.21.26</ecNumber>
    </recommendedName>
</protein>
<comment type="catalytic activity">
    <reaction evidence="1">
        <text>Hydrolysis of Pro-|-Xaa &gt;&gt; Ala-|-Xaa in oligopeptides.</text>
        <dbReference type="EC" id="3.4.21.26"/>
    </reaction>
</comment>
<dbReference type="SUPFAM" id="SSF50993">
    <property type="entry name" value="Peptidase/esterase 'gauge' domain"/>
    <property type="match status" value="1"/>
</dbReference>
<dbReference type="InterPro" id="IPR023302">
    <property type="entry name" value="Pept_S9A_N"/>
</dbReference>
<keyword evidence="10" id="KW-1185">Reference proteome</keyword>